<accession>A0A8J5WZX1</accession>
<dbReference type="EMBL" id="JAAALK010000079">
    <property type="protein sequence ID" value="KAG8098814.1"/>
    <property type="molecule type" value="Genomic_DNA"/>
</dbReference>
<evidence type="ECO:0000256" key="4">
    <source>
        <dbReference type="ARBA" id="ARBA00023136"/>
    </source>
</evidence>
<evidence type="ECO:0000256" key="1">
    <source>
        <dbReference type="ARBA" id="ARBA00004167"/>
    </source>
</evidence>
<evidence type="ECO:0008006" key="9">
    <source>
        <dbReference type="Google" id="ProtNLM"/>
    </source>
</evidence>
<dbReference type="PANTHER" id="PTHR21419:SF23">
    <property type="entry name" value="PROTEIN DEFECTIVE IN EXINE FORMATION 1"/>
    <property type="match status" value="1"/>
</dbReference>
<dbReference type="AlphaFoldDB" id="A0A8J5WZX1"/>
<evidence type="ECO:0000256" key="5">
    <source>
        <dbReference type="SAM" id="MobiDB-lite"/>
    </source>
</evidence>
<proteinExistence type="predicted"/>
<keyword evidence="8" id="KW-1185">Reference proteome</keyword>
<sequence>MRPLLAFAAVCALLVAAAAEEEKANKFRQREASDDLLGYPHLDEDALLNTKCPKHVELRWQTEVSSSIYATPLIADINSDGKLEVVVPSFVHYLEVLEGSDGDKLPGWPAFHQSNVHSSPLLYDVDKDGTREIVLATYNGVVNFFRVSGYMMMDKLEVPRRKVRKDWYVGLNPDPVDRSHPDIHDNSIAKNAASEESRPNIQDKSVVNGSSIESQTRNTTDPTTQGVDSMKHASNEESTERSSETHATDGGTARAATVENSKPLEDDADTSFNLFRDAEDLPDEYNYDYDDYTEETMWGDEDWTEQQHEKAEHYVSIDAHILSTPVIADIDRDGVQEMVIAVSYFFDREILLFSLIFGRLVDGGGAL</sequence>
<dbReference type="InterPro" id="IPR045232">
    <property type="entry name" value="FAM234"/>
</dbReference>
<evidence type="ECO:0000256" key="2">
    <source>
        <dbReference type="ARBA" id="ARBA00022692"/>
    </source>
</evidence>
<feature type="region of interest" description="Disordered" evidence="5">
    <location>
        <begin position="190"/>
        <end position="268"/>
    </location>
</feature>
<dbReference type="Proteomes" id="UP000729402">
    <property type="component" value="Unassembled WGS sequence"/>
</dbReference>
<comment type="subcellular location">
    <subcellularLocation>
        <location evidence="1">Membrane</location>
        <topology evidence="1">Single-pass membrane protein</topology>
    </subcellularLocation>
</comment>
<keyword evidence="6" id="KW-0732">Signal</keyword>
<name>A0A8J5WZX1_ZIZPA</name>
<evidence type="ECO:0000256" key="6">
    <source>
        <dbReference type="SAM" id="SignalP"/>
    </source>
</evidence>
<protein>
    <recommendedName>
        <fullName evidence="9">Protein DEFECTIVE IN EXINE FORMATION 1</fullName>
    </recommendedName>
</protein>
<keyword evidence="3" id="KW-1133">Transmembrane helix</keyword>
<dbReference type="GO" id="GO:0016020">
    <property type="term" value="C:membrane"/>
    <property type="evidence" value="ECO:0007669"/>
    <property type="project" value="UniProtKB-SubCell"/>
</dbReference>
<feature type="compositionally biased region" description="Polar residues" evidence="5">
    <location>
        <begin position="199"/>
        <end position="227"/>
    </location>
</feature>
<dbReference type="OrthoDB" id="200924at2759"/>
<gene>
    <name evidence="7" type="ORF">GUJ93_ZPchr0013g33917</name>
</gene>
<evidence type="ECO:0000313" key="8">
    <source>
        <dbReference type="Proteomes" id="UP000729402"/>
    </source>
</evidence>
<keyword evidence="2" id="KW-0812">Transmembrane</keyword>
<dbReference type="PANTHER" id="PTHR21419">
    <property type="match status" value="1"/>
</dbReference>
<comment type="caution">
    <text evidence="7">The sequence shown here is derived from an EMBL/GenBank/DDBJ whole genome shotgun (WGS) entry which is preliminary data.</text>
</comment>
<organism evidence="7 8">
    <name type="scientific">Zizania palustris</name>
    <name type="common">Northern wild rice</name>
    <dbReference type="NCBI Taxonomy" id="103762"/>
    <lineage>
        <taxon>Eukaryota</taxon>
        <taxon>Viridiplantae</taxon>
        <taxon>Streptophyta</taxon>
        <taxon>Embryophyta</taxon>
        <taxon>Tracheophyta</taxon>
        <taxon>Spermatophyta</taxon>
        <taxon>Magnoliopsida</taxon>
        <taxon>Liliopsida</taxon>
        <taxon>Poales</taxon>
        <taxon>Poaceae</taxon>
        <taxon>BOP clade</taxon>
        <taxon>Oryzoideae</taxon>
        <taxon>Oryzeae</taxon>
        <taxon>Zizaniinae</taxon>
        <taxon>Zizania</taxon>
    </lineage>
</organism>
<feature type="chain" id="PRO_5035180365" description="Protein DEFECTIVE IN EXINE FORMATION 1" evidence="6">
    <location>
        <begin position="20"/>
        <end position="367"/>
    </location>
</feature>
<feature type="compositionally biased region" description="Basic and acidic residues" evidence="5">
    <location>
        <begin position="229"/>
        <end position="247"/>
    </location>
</feature>
<evidence type="ECO:0000313" key="7">
    <source>
        <dbReference type="EMBL" id="KAG8098814.1"/>
    </source>
</evidence>
<evidence type="ECO:0000256" key="3">
    <source>
        <dbReference type="ARBA" id="ARBA00022989"/>
    </source>
</evidence>
<reference evidence="7" key="1">
    <citation type="journal article" date="2021" name="bioRxiv">
        <title>Whole Genome Assembly and Annotation of Northern Wild Rice, Zizania palustris L., Supports a Whole Genome Duplication in the Zizania Genus.</title>
        <authorList>
            <person name="Haas M."/>
            <person name="Kono T."/>
            <person name="Macchietto M."/>
            <person name="Millas R."/>
            <person name="McGilp L."/>
            <person name="Shao M."/>
            <person name="Duquette J."/>
            <person name="Hirsch C.N."/>
            <person name="Kimball J."/>
        </authorList>
    </citation>
    <scope>NUCLEOTIDE SEQUENCE</scope>
    <source>
        <tissue evidence="7">Fresh leaf tissue</tissue>
    </source>
</reference>
<feature type="signal peptide" evidence="6">
    <location>
        <begin position="1"/>
        <end position="19"/>
    </location>
</feature>
<keyword evidence="4" id="KW-0472">Membrane</keyword>
<reference evidence="7" key="2">
    <citation type="submission" date="2021-02" db="EMBL/GenBank/DDBJ databases">
        <authorList>
            <person name="Kimball J.A."/>
            <person name="Haas M.W."/>
            <person name="Macchietto M."/>
            <person name="Kono T."/>
            <person name="Duquette J."/>
            <person name="Shao M."/>
        </authorList>
    </citation>
    <scope>NUCLEOTIDE SEQUENCE</scope>
    <source>
        <tissue evidence="7">Fresh leaf tissue</tissue>
    </source>
</reference>